<comment type="caution">
    <text evidence="1">The sequence shown here is derived from an EMBL/GenBank/DDBJ whole genome shotgun (WGS) entry which is preliminary data.</text>
</comment>
<dbReference type="STRING" id="1678637.AC230_16335"/>
<dbReference type="PANTHER" id="PTHR11228">
    <property type="entry name" value="RADICAL SAM DOMAIN PROTEIN"/>
    <property type="match status" value="1"/>
</dbReference>
<dbReference type="PANTHER" id="PTHR11228:SF7">
    <property type="entry name" value="PQQA PEPTIDE CYCLASE"/>
    <property type="match status" value="1"/>
</dbReference>
<dbReference type="Gene3D" id="3.20.20.70">
    <property type="entry name" value="Aldolase class I"/>
    <property type="match status" value="1"/>
</dbReference>
<dbReference type="Proteomes" id="UP000037288">
    <property type="component" value="Unassembled WGS sequence"/>
</dbReference>
<reference evidence="2" key="1">
    <citation type="submission" date="2015-07" db="EMBL/GenBank/DDBJ databases">
        <title>Draft genome sequence of Streptomyces sp. CMAA 1322, a bacterium isolated from Caatinga biome, from dry forest semiarid of Brazil.</title>
        <authorList>
            <person name="Santos S.N."/>
            <person name="Gacesa R."/>
            <person name="Taketani R.G."/>
            <person name="Long P.F."/>
            <person name="Melo I.S."/>
        </authorList>
    </citation>
    <scope>NUCLEOTIDE SEQUENCE [LARGE SCALE GENOMIC DNA]</scope>
    <source>
        <strain evidence="2">CMAA 1322</strain>
    </source>
</reference>
<name>A0A0K9XFK0_9ACTN</name>
<evidence type="ECO:0008006" key="3">
    <source>
        <dbReference type="Google" id="ProtNLM"/>
    </source>
</evidence>
<dbReference type="AlphaFoldDB" id="A0A0K9XFK0"/>
<dbReference type="SUPFAM" id="SSF102114">
    <property type="entry name" value="Radical SAM enzymes"/>
    <property type="match status" value="1"/>
</dbReference>
<keyword evidence="2" id="KW-1185">Reference proteome</keyword>
<proteinExistence type="predicted"/>
<accession>A0A0K9XFK0</accession>
<dbReference type="CDD" id="cd21109">
    <property type="entry name" value="SPASM"/>
    <property type="match status" value="1"/>
</dbReference>
<dbReference type="InterPro" id="IPR058240">
    <property type="entry name" value="rSAM_sf"/>
</dbReference>
<evidence type="ECO:0000313" key="1">
    <source>
        <dbReference type="EMBL" id="KNB52023.1"/>
    </source>
</evidence>
<evidence type="ECO:0000313" key="2">
    <source>
        <dbReference type="Proteomes" id="UP000037288"/>
    </source>
</evidence>
<organism evidence="1 2">
    <name type="scientific">Streptomyces caatingaensis</name>
    <dbReference type="NCBI Taxonomy" id="1678637"/>
    <lineage>
        <taxon>Bacteria</taxon>
        <taxon>Bacillati</taxon>
        <taxon>Actinomycetota</taxon>
        <taxon>Actinomycetes</taxon>
        <taxon>Kitasatosporales</taxon>
        <taxon>Streptomycetaceae</taxon>
        <taxon>Streptomyces</taxon>
    </lineage>
</organism>
<protein>
    <recommendedName>
        <fullName evidence="3">Radical SAM protein</fullName>
    </recommendedName>
</protein>
<dbReference type="PATRIC" id="fig|1678637.3.peg.3520"/>
<dbReference type="InterPro" id="IPR050377">
    <property type="entry name" value="Radical_SAM_PqqE_MftC-like"/>
</dbReference>
<sequence length="306" mass="32757">MLRRFVDGAPLRPVHLRVALAPRDTGAGDGLSTDDTVRLLREFAAGGGRAVSFRGGREPTAHPGYPTVCDAGHEAGLRLGLVTDGTRLGRPEVAECVASTHTWVRVAFAYDALILDDVGRLRQSAIDPDFRIGLHYVIGGRNPAGIPAAARAARGAGAHYIRFEAAPGAEGPETAAALEEAALLAARDFEVHVTGRDRSPGGRFHRCHYSRFTATVAADGHLYPCPQVRADHRYRTGDVVADGWTETLDGGARAAWEATDPLRAGLCGSCAYRPQNELLERLREDRGLLPEHAPPETPAGLHADFI</sequence>
<dbReference type="EMBL" id="LFXA01000009">
    <property type="protein sequence ID" value="KNB52023.1"/>
    <property type="molecule type" value="Genomic_DNA"/>
</dbReference>
<gene>
    <name evidence="1" type="ORF">AC230_16335</name>
</gene>
<dbReference type="InterPro" id="IPR013785">
    <property type="entry name" value="Aldolase_TIM"/>
</dbReference>